<organism evidence="1 2">
    <name type="scientific">Eisenbergiella tayi</name>
    <dbReference type="NCBI Taxonomy" id="1432052"/>
    <lineage>
        <taxon>Bacteria</taxon>
        <taxon>Bacillati</taxon>
        <taxon>Bacillota</taxon>
        <taxon>Clostridia</taxon>
        <taxon>Lachnospirales</taxon>
        <taxon>Lachnospiraceae</taxon>
        <taxon>Eisenbergiella</taxon>
    </lineage>
</organism>
<sequence length="146" mass="16339">MDEMGIWLEDLLGEISRNENQEICQGLLKRCGGRCAERNALPGMGGLKEELAGVERIEEIARIISRHTGAECVPEEDGFLLTYNRGKGCDCSIVRAGYVHSPVFCNCTLGFHQKVWSTIFERPVRVELVETFLRGGNCCSQKVFIK</sequence>
<evidence type="ECO:0000313" key="2">
    <source>
        <dbReference type="Proteomes" id="UP000094067"/>
    </source>
</evidence>
<dbReference type="Proteomes" id="UP000094067">
    <property type="component" value="Unassembled WGS sequence"/>
</dbReference>
<name>A0A1E2ZZJ8_9FIRM</name>
<reference evidence="1 2" key="1">
    <citation type="submission" date="2016-07" db="EMBL/GenBank/DDBJ databases">
        <title>Characterization of isolates of Eisenbergiella tayi derived from blood cultures, using whole genome sequencing.</title>
        <authorList>
            <person name="Burdz T."/>
            <person name="Wiebe D."/>
            <person name="Huynh C."/>
            <person name="Bernard K."/>
        </authorList>
    </citation>
    <scope>NUCLEOTIDE SEQUENCE [LARGE SCALE GENOMIC DNA]</scope>
    <source>
        <strain evidence="1 2">NML 110608</strain>
    </source>
</reference>
<proteinExistence type="predicted"/>
<evidence type="ECO:0000313" key="1">
    <source>
        <dbReference type="EMBL" id="ODM01923.1"/>
    </source>
</evidence>
<evidence type="ECO:0008006" key="3">
    <source>
        <dbReference type="Google" id="ProtNLM"/>
    </source>
</evidence>
<gene>
    <name evidence="1" type="ORF">BEI61_05922</name>
</gene>
<comment type="caution">
    <text evidence="1">The sequence shown here is derived from an EMBL/GenBank/DDBJ whole genome shotgun (WGS) entry which is preliminary data.</text>
</comment>
<dbReference type="EMBL" id="MCGH01000005">
    <property type="protein sequence ID" value="ODM01923.1"/>
    <property type="molecule type" value="Genomic_DNA"/>
</dbReference>
<dbReference type="AlphaFoldDB" id="A0A1E2ZZJ8"/>
<accession>A0A1E2ZZJ8</accession>
<dbReference type="RefSeq" id="WP_069155179.1">
    <property type="nucleotide sequence ID" value="NZ_MCGH01000005.1"/>
</dbReference>
<protein>
    <recommendedName>
        <fullName evidence="3">Transcriptional regulator</fullName>
    </recommendedName>
</protein>